<evidence type="ECO:0000256" key="1">
    <source>
        <dbReference type="SAM" id="MobiDB-lite"/>
    </source>
</evidence>
<dbReference type="Proteomes" id="UP001152795">
    <property type="component" value="Unassembled WGS sequence"/>
</dbReference>
<protein>
    <submittedName>
        <fullName evidence="2">Uncharacterized protein</fullName>
    </submittedName>
</protein>
<dbReference type="AlphaFoldDB" id="A0A6S7J2A6"/>
<proteinExistence type="predicted"/>
<feature type="region of interest" description="Disordered" evidence="1">
    <location>
        <begin position="1"/>
        <end position="52"/>
    </location>
</feature>
<accession>A0A6S7J2A6</accession>
<dbReference type="EMBL" id="CACRXK020013076">
    <property type="protein sequence ID" value="CAB4024518.1"/>
    <property type="molecule type" value="Genomic_DNA"/>
</dbReference>
<feature type="compositionally biased region" description="Basic and acidic residues" evidence="1">
    <location>
        <begin position="29"/>
        <end position="41"/>
    </location>
</feature>
<evidence type="ECO:0000313" key="3">
    <source>
        <dbReference type="Proteomes" id="UP001152795"/>
    </source>
</evidence>
<gene>
    <name evidence="2" type="ORF">PACLA_8A071487</name>
</gene>
<organism evidence="2 3">
    <name type="scientific">Paramuricea clavata</name>
    <name type="common">Red gorgonian</name>
    <name type="synonym">Violescent sea-whip</name>
    <dbReference type="NCBI Taxonomy" id="317549"/>
    <lineage>
        <taxon>Eukaryota</taxon>
        <taxon>Metazoa</taxon>
        <taxon>Cnidaria</taxon>
        <taxon>Anthozoa</taxon>
        <taxon>Octocorallia</taxon>
        <taxon>Malacalcyonacea</taxon>
        <taxon>Plexauridae</taxon>
        <taxon>Paramuricea</taxon>
    </lineage>
</organism>
<comment type="caution">
    <text evidence="2">The sequence shown here is derived from an EMBL/GenBank/DDBJ whole genome shotgun (WGS) entry which is preliminary data.</text>
</comment>
<evidence type="ECO:0000313" key="2">
    <source>
        <dbReference type="EMBL" id="CAB4024518.1"/>
    </source>
</evidence>
<keyword evidence="3" id="KW-1185">Reference proteome</keyword>
<sequence length="52" mass="5755">MWYGKKPISDKAAPNEPDSKNGSVPVKNGEIHQDIKGEIQKESVMVESSKDK</sequence>
<name>A0A6S7J2A6_PARCT</name>
<reference evidence="2" key="1">
    <citation type="submission" date="2020-04" db="EMBL/GenBank/DDBJ databases">
        <authorList>
            <person name="Alioto T."/>
            <person name="Alioto T."/>
            <person name="Gomez Garrido J."/>
        </authorList>
    </citation>
    <scope>NUCLEOTIDE SEQUENCE</scope>
    <source>
        <strain evidence="2">A484AB</strain>
    </source>
</reference>